<dbReference type="InterPro" id="IPR013103">
    <property type="entry name" value="RVT_2"/>
</dbReference>
<evidence type="ECO:0000313" key="2">
    <source>
        <dbReference type="EMBL" id="MCI69728.1"/>
    </source>
</evidence>
<feature type="domain" description="Reverse transcriptase Ty1/copia-type" evidence="1">
    <location>
        <begin position="1"/>
        <end position="38"/>
    </location>
</feature>
<keyword evidence="2" id="KW-0695">RNA-directed DNA polymerase</keyword>
<dbReference type="Pfam" id="PF07727">
    <property type="entry name" value="RVT_2"/>
    <property type="match status" value="1"/>
</dbReference>
<accession>A0A392U9L1</accession>
<dbReference type="Proteomes" id="UP000265520">
    <property type="component" value="Unassembled WGS sequence"/>
</dbReference>
<organism evidence="2 3">
    <name type="scientific">Trifolium medium</name>
    <dbReference type="NCBI Taxonomy" id="97028"/>
    <lineage>
        <taxon>Eukaryota</taxon>
        <taxon>Viridiplantae</taxon>
        <taxon>Streptophyta</taxon>
        <taxon>Embryophyta</taxon>
        <taxon>Tracheophyta</taxon>
        <taxon>Spermatophyta</taxon>
        <taxon>Magnoliopsida</taxon>
        <taxon>eudicotyledons</taxon>
        <taxon>Gunneridae</taxon>
        <taxon>Pentapetalae</taxon>
        <taxon>rosids</taxon>
        <taxon>fabids</taxon>
        <taxon>Fabales</taxon>
        <taxon>Fabaceae</taxon>
        <taxon>Papilionoideae</taxon>
        <taxon>50 kb inversion clade</taxon>
        <taxon>NPAAA clade</taxon>
        <taxon>Hologalegina</taxon>
        <taxon>IRL clade</taxon>
        <taxon>Trifolieae</taxon>
        <taxon>Trifolium</taxon>
    </lineage>
</organism>
<dbReference type="GO" id="GO:0003964">
    <property type="term" value="F:RNA-directed DNA polymerase activity"/>
    <property type="evidence" value="ECO:0007669"/>
    <property type="project" value="UniProtKB-KW"/>
</dbReference>
<dbReference type="EMBL" id="LXQA010761891">
    <property type="protein sequence ID" value="MCI69728.1"/>
    <property type="molecule type" value="Genomic_DNA"/>
</dbReference>
<feature type="non-terminal residue" evidence="2">
    <location>
        <position position="39"/>
    </location>
</feature>
<reference evidence="2 3" key="1">
    <citation type="journal article" date="2018" name="Front. Plant Sci.">
        <title>Red Clover (Trifolium pratense) and Zigzag Clover (T. medium) - A Picture of Genomic Similarities and Differences.</title>
        <authorList>
            <person name="Dluhosova J."/>
            <person name="Istvanek J."/>
            <person name="Nedelnik J."/>
            <person name="Repkova J."/>
        </authorList>
    </citation>
    <scope>NUCLEOTIDE SEQUENCE [LARGE SCALE GENOMIC DNA]</scope>
    <source>
        <strain evidence="3">cv. 10/8</strain>
        <tissue evidence="2">Leaf</tissue>
    </source>
</reference>
<proteinExistence type="predicted"/>
<sequence>MEQPPEFIAQGESGLVCKLQKSLYGLKQSPRAWFGKFSK</sequence>
<comment type="caution">
    <text evidence="2">The sequence shown here is derived from an EMBL/GenBank/DDBJ whole genome shotgun (WGS) entry which is preliminary data.</text>
</comment>
<evidence type="ECO:0000259" key="1">
    <source>
        <dbReference type="Pfam" id="PF07727"/>
    </source>
</evidence>
<keyword evidence="2" id="KW-0808">Transferase</keyword>
<dbReference type="AlphaFoldDB" id="A0A392U9L1"/>
<evidence type="ECO:0000313" key="3">
    <source>
        <dbReference type="Proteomes" id="UP000265520"/>
    </source>
</evidence>
<name>A0A392U9L1_9FABA</name>
<keyword evidence="3" id="KW-1185">Reference proteome</keyword>
<protein>
    <submittedName>
        <fullName evidence="2">Reverse transcriptase</fullName>
    </submittedName>
</protein>
<keyword evidence="2" id="KW-0548">Nucleotidyltransferase</keyword>